<evidence type="ECO:0000313" key="3">
    <source>
        <dbReference type="Proteomes" id="UP001222770"/>
    </source>
</evidence>
<evidence type="ECO:0000256" key="1">
    <source>
        <dbReference type="SAM" id="MobiDB-lite"/>
    </source>
</evidence>
<comment type="caution">
    <text evidence="2">The sequence shown here is derived from an EMBL/GenBank/DDBJ whole genome shotgun (WGS) entry which is preliminary data.</text>
</comment>
<protein>
    <submittedName>
        <fullName evidence="2">PilZ domain-containing protein</fullName>
    </submittedName>
</protein>
<name>A0ABT6CHH7_9SPHN</name>
<keyword evidence="3" id="KW-1185">Reference proteome</keyword>
<dbReference type="EMBL" id="JAROCY010000007">
    <property type="protein sequence ID" value="MDF8333385.1"/>
    <property type="molecule type" value="Genomic_DNA"/>
</dbReference>
<dbReference type="RefSeq" id="WP_277277022.1">
    <property type="nucleotide sequence ID" value="NZ_JAROCY010000007.1"/>
</dbReference>
<sequence length="121" mass="13063">MPKRPSLPHPDRRRSTPRFGLHLAANLRPPVDDSAREEPQPSDDPMIVDLSQHGCRLAGLARPLLVGAPITIAPAGQPTLTAWVRWCVGGEAGLEFARPLPAGLAETMQDRHPVTFPNLAA</sequence>
<accession>A0ABT6CHH7</accession>
<feature type="compositionally biased region" description="Basic and acidic residues" evidence="1">
    <location>
        <begin position="30"/>
        <end position="39"/>
    </location>
</feature>
<evidence type="ECO:0000313" key="2">
    <source>
        <dbReference type="EMBL" id="MDF8333385.1"/>
    </source>
</evidence>
<organism evidence="2 3">
    <name type="scientific">Novosphingobium cyanobacteriorum</name>
    <dbReference type="NCBI Taxonomy" id="3024215"/>
    <lineage>
        <taxon>Bacteria</taxon>
        <taxon>Pseudomonadati</taxon>
        <taxon>Pseudomonadota</taxon>
        <taxon>Alphaproteobacteria</taxon>
        <taxon>Sphingomonadales</taxon>
        <taxon>Sphingomonadaceae</taxon>
        <taxon>Novosphingobium</taxon>
    </lineage>
</organism>
<proteinExistence type="predicted"/>
<dbReference type="Proteomes" id="UP001222770">
    <property type="component" value="Unassembled WGS sequence"/>
</dbReference>
<feature type="region of interest" description="Disordered" evidence="1">
    <location>
        <begin position="1"/>
        <end position="48"/>
    </location>
</feature>
<gene>
    <name evidence="2" type="ORF">POM99_09250</name>
</gene>
<reference evidence="2 3" key="1">
    <citation type="submission" date="2023-03" db="EMBL/GenBank/DDBJ databases">
        <title>Novosphingobium cyanobacteriorum sp. nov., isolated from a eutrophic reservoir during the Microcystis bloom period.</title>
        <authorList>
            <person name="Kang M."/>
            <person name="Le V."/>
            <person name="Ko S.-R."/>
            <person name="Lee S.-A."/>
            <person name="Ahn C.-Y."/>
        </authorList>
    </citation>
    <scope>NUCLEOTIDE SEQUENCE [LARGE SCALE GENOMIC DNA]</scope>
    <source>
        <strain evidence="2 3">HBC54</strain>
    </source>
</reference>